<dbReference type="InterPro" id="IPR006059">
    <property type="entry name" value="SBP"/>
</dbReference>
<dbReference type="Pfam" id="PF01547">
    <property type="entry name" value="SBP_bac_1"/>
    <property type="match status" value="1"/>
</dbReference>
<organism evidence="2 3">
    <name type="scientific">Microbacterium paludicola</name>
    <dbReference type="NCBI Taxonomy" id="300019"/>
    <lineage>
        <taxon>Bacteria</taxon>
        <taxon>Bacillati</taxon>
        <taxon>Actinomycetota</taxon>
        <taxon>Actinomycetes</taxon>
        <taxon>Micrococcales</taxon>
        <taxon>Microbacteriaceae</taxon>
        <taxon>Microbacterium</taxon>
    </lineage>
</organism>
<dbReference type="CDD" id="cd13585">
    <property type="entry name" value="PBP2_TMBP_like"/>
    <property type="match status" value="1"/>
</dbReference>
<dbReference type="PANTHER" id="PTHR43649">
    <property type="entry name" value="ARABINOSE-BINDING PROTEIN-RELATED"/>
    <property type="match status" value="1"/>
</dbReference>
<dbReference type="RefSeq" id="WP_135115497.1">
    <property type="nucleotide sequence ID" value="NZ_BAAANG010000001.1"/>
</dbReference>
<evidence type="ECO:0000256" key="1">
    <source>
        <dbReference type="SAM" id="SignalP"/>
    </source>
</evidence>
<gene>
    <name evidence="2" type="ORF">E4U02_14330</name>
</gene>
<dbReference type="EMBL" id="SPQB01000055">
    <property type="protein sequence ID" value="TFU30657.1"/>
    <property type="molecule type" value="Genomic_DNA"/>
</dbReference>
<dbReference type="PANTHER" id="PTHR43649:SF12">
    <property type="entry name" value="DIACETYLCHITOBIOSE BINDING PROTEIN DASA"/>
    <property type="match status" value="1"/>
</dbReference>
<dbReference type="AlphaFoldDB" id="A0A4Y9FN65"/>
<name>A0A4Y9FN65_9MICO</name>
<dbReference type="Proteomes" id="UP000298358">
    <property type="component" value="Unassembled WGS sequence"/>
</dbReference>
<dbReference type="OrthoDB" id="9780991at2"/>
<proteinExistence type="predicted"/>
<feature type="signal peptide" evidence="1">
    <location>
        <begin position="1"/>
        <end position="19"/>
    </location>
</feature>
<protein>
    <submittedName>
        <fullName evidence="2">Sugar ABC transporter substrate-binding protein</fullName>
    </submittedName>
</protein>
<dbReference type="Gene3D" id="3.40.190.10">
    <property type="entry name" value="Periplasmic binding protein-like II"/>
    <property type="match status" value="1"/>
</dbReference>
<keyword evidence="1" id="KW-0732">Signal</keyword>
<sequence length="452" mass="46906">MKKSRTIRWAALAATTAFAAATLAGCAGGGGGTGGGAVDPESLEGQTITYWASNQGSSVSHDEEVLGASIERFTEETGVEVELEVIPWSDLLNRILGAVSSGEGPDVLNIGNTWAVSMEATGAFMEWDDAAMEKVGGADRFTEAALATGGSEGATPTSLPLYSLAYAMYYNKAMFAEAGIEAPPATWDEFLEAGEKLTKDTDGDGEIDQWGHALAGQRTSNNAHATFILGKQHGGDLYDADGNPDFTNDAIVAAVNDWVQLMGENGIVSPSNAELDDGSLMAQEVANGRAAMMFDQAAGSTLESLDFSDWGVAPIPMQSADATGEAATQSHVAGINIAVFENSDSKDAAIAFVNHLLSADEQEVLGAEFGALPPVTDALDAEAFNTPEMEVLKGVLADHAQPMPLFASESQAEELIGAAVAELFATIAQGGEVTEDDVRAALEDAQAQMPAA</sequence>
<feature type="chain" id="PRO_5021425111" evidence="1">
    <location>
        <begin position="20"/>
        <end position="452"/>
    </location>
</feature>
<dbReference type="PROSITE" id="PS51257">
    <property type="entry name" value="PROKAR_LIPOPROTEIN"/>
    <property type="match status" value="1"/>
</dbReference>
<comment type="caution">
    <text evidence="2">The sequence shown here is derived from an EMBL/GenBank/DDBJ whole genome shotgun (WGS) entry which is preliminary data.</text>
</comment>
<evidence type="ECO:0000313" key="3">
    <source>
        <dbReference type="Proteomes" id="UP000298358"/>
    </source>
</evidence>
<dbReference type="SUPFAM" id="SSF53850">
    <property type="entry name" value="Periplasmic binding protein-like II"/>
    <property type="match status" value="1"/>
</dbReference>
<keyword evidence="3" id="KW-1185">Reference proteome</keyword>
<evidence type="ECO:0000313" key="2">
    <source>
        <dbReference type="EMBL" id="TFU30657.1"/>
    </source>
</evidence>
<reference evidence="2 3" key="1">
    <citation type="submission" date="2019-03" db="EMBL/GenBank/DDBJ databases">
        <title>Diversity of the mouse oral microbiome.</title>
        <authorList>
            <person name="Joseph S."/>
            <person name="Aduse-Opoku J."/>
            <person name="Curtis M."/>
            <person name="Wade W."/>
            <person name="Hashim A."/>
        </authorList>
    </citation>
    <scope>NUCLEOTIDE SEQUENCE [LARGE SCALE GENOMIC DNA]</scope>
    <source>
        <strain evidence="2 3">P1012</strain>
    </source>
</reference>
<dbReference type="InterPro" id="IPR050490">
    <property type="entry name" value="Bact_solute-bd_prot1"/>
</dbReference>
<accession>A0A4Y9FN65</accession>